<evidence type="ECO:0000259" key="3">
    <source>
        <dbReference type="Pfam" id="PF05193"/>
    </source>
</evidence>
<keyword evidence="1" id="KW-0732">Signal</keyword>
<dbReference type="Pfam" id="PF00675">
    <property type="entry name" value="Peptidase_M16"/>
    <property type="match status" value="1"/>
</dbReference>
<dbReference type="SUPFAM" id="SSF63411">
    <property type="entry name" value="LuxS/MPP-like metallohydrolase"/>
    <property type="match status" value="2"/>
</dbReference>
<gene>
    <name evidence="4" type="ORF">J7S20_01040</name>
</gene>
<reference evidence="4" key="1">
    <citation type="submission" date="2021-04" db="EMBL/GenBank/DDBJ databases">
        <title>Ouciella asimina sp. nov., isolated from the surface seawater in the hydrothermal field of Okinawa Trough.</title>
        <authorList>
            <person name="Shuang W."/>
        </authorList>
    </citation>
    <scope>NUCLEOTIDE SEQUENCE</scope>
    <source>
        <strain evidence="4">LXI357</strain>
    </source>
</reference>
<evidence type="ECO:0000313" key="5">
    <source>
        <dbReference type="Proteomes" id="UP000676996"/>
    </source>
</evidence>
<dbReference type="Pfam" id="PF05193">
    <property type="entry name" value="Peptidase_M16_C"/>
    <property type="match status" value="1"/>
</dbReference>
<dbReference type="Proteomes" id="UP000676996">
    <property type="component" value="Unassembled WGS sequence"/>
</dbReference>
<feature type="domain" description="Peptidase M16 N-terminal" evidence="2">
    <location>
        <begin position="62"/>
        <end position="194"/>
    </location>
</feature>
<dbReference type="RefSeq" id="WP_284052378.1">
    <property type="nucleotide sequence ID" value="NZ_JAGRQC010000001.1"/>
</dbReference>
<feature type="domain" description="Peptidase M16 C-terminal" evidence="3">
    <location>
        <begin position="206"/>
        <end position="378"/>
    </location>
</feature>
<proteinExistence type="predicted"/>
<dbReference type="GO" id="GO:0046872">
    <property type="term" value="F:metal ion binding"/>
    <property type="evidence" value="ECO:0007669"/>
    <property type="project" value="InterPro"/>
</dbReference>
<dbReference type="PANTHER" id="PTHR11851">
    <property type="entry name" value="METALLOPROTEASE"/>
    <property type="match status" value="1"/>
</dbReference>
<dbReference type="InterPro" id="IPR007863">
    <property type="entry name" value="Peptidase_M16_C"/>
</dbReference>
<evidence type="ECO:0000259" key="2">
    <source>
        <dbReference type="Pfam" id="PF00675"/>
    </source>
</evidence>
<organism evidence="4 5">
    <name type="scientific">Stakelama marina</name>
    <dbReference type="NCBI Taxonomy" id="2826939"/>
    <lineage>
        <taxon>Bacteria</taxon>
        <taxon>Pseudomonadati</taxon>
        <taxon>Pseudomonadota</taxon>
        <taxon>Alphaproteobacteria</taxon>
        <taxon>Sphingomonadales</taxon>
        <taxon>Sphingomonadaceae</taxon>
        <taxon>Stakelama</taxon>
    </lineage>
</organism>
<evidence type="ECO:0000313" key="4">
    <source>
        <dbReference type="EMBL" id="MBR0551086.1"/>
    </source>
</evidence>
<dbReference type="EMBL" id="JAGRQC010000001">
    <property type="protein sequence ID" value="MBR0551086.1"/>
    <property type="molecule type" value="Genomic_DNA"/>
</dbReference>
<protein>
    <submittedName>
        <fullName evidence="4">Insulinase family protein</fullName>
    </submittedName>
</protein>
<comment type="caution">
    <text evidence="4">The sequence shown here is derived from an EMBL/GenBank/DDBJ whole genome shotgun (WGS) entry which is preliminary data.</text>
</comment>
<evidence type="ECO:0000256" key="1">
    <source>
        <dbReference type="SAM" id="SignalP"/>
    </source>
</evidence>
<dbReference type="PANTHER" id="PTHR11851:SF224">
    <property type="entry name" value="PROCESSING PROTEASE"/>
    <property type="match status" value="1"/>
</dbReference>
<feature type="signal peptide" evidence="1">
    <location>
        <begin position="1"/>
        <end position="22"/>
    </location>
</feature>
<keyword evidence="5" id="KW-1185">Reference proteome</keyword>
<sequence>MKRALIAIAAALTATATLPATAQEVPANPPPIGTPKPFSLPANETYSLPNGMEVTFVPFGNTPKAVVALRVFAGNLNEADDTWLADLTGDMLKEGAGGMSAEQIATRAAGMGGDLNVSVSPQQTYVAMNVLSEDAADAVKLIGDVTLRPDFPADQFDRVKANWQRRLAQALSRAQSLADAALARAYYGNHPYGHTFPTQEQLAGYTLDQAKAFYDANYGAERAHIYVGGQFDRDAVKAAIAKTFGDWKAGPDRLSLPATPNPGPQVILVDRPGAPQSTIRLAFPAAKAGAQGDIPLRVANALLGGSFSSRITKNIREDKGYTYSPRSSITHHPGDAMWEFDADVTTASTGPALHEVFSEIRKMQGTAPSDQEAQGMRNYLSGLFVIQNSTASSVLSSLASVDTLNLPENWLDNYVPSVLAVTPQQMSDAIKTTVPLDKMTLVVVGDLKTVEPQLKALPELKGMDFKTVTIP</sequence>
<dbReference type="InterPro" id="IPR011765">
    <property type="entry name" value="Pept_M16_N"/>
</dbReference>
<dbReference type="Gene3D" id="3.30.830.10">
    <property type="entry name" value="Metalloenzyme, LuxS/M16 peptidase-like"/>
    <property type="match status" value="2"/>
</dbReference>
<feature type="chain" id="PRO_5035757328" evidence="1">
    <location>
        <begin position="23"/>
        <end position="471"/>
    </location>
</feature>
<dbReference type="InterPro" id="IPR011249">
    <property type="entry name" value="Metalloenz_LuxS/M16"/>
</dbReference>
<accession>A0A8T4IFR2</accession>
<dbReference type="AlphaFoldDB" id="A0A8T4IFR2"/>
<name>A0A8T4IFR2_9SPHN</name>
<dbReference type="InterPro" id="IPR050361">
    <property type="entry name" value="MPP/UQCRC_Complex"/>
</dbReference>